<evidence type="ECO:0000256" key="3">
    <source>
        <dbReference type="ARBA" id="ARBA00023054"/>
    </source>
</evidence>
<evidence type="ECO:0000259" key="7">
    <source>
        <dbReference type="Pfam" id="PF07195"/>
    </source>
</evidence>
<dbReference type="EMBL" id="BAAARY010000003">
    <property type="protein sequence ID" value="GAA2516255.1"/>
    <property type="molecule type" value="Genomic_DNA"/>
</dbReference>
<comment type="function">
    <text evidence="5">Required for morphogenesis and for the elongation of the flagellar filament by facilitating polymerization of the flagellin monomers at the tip of growing filament. Forms a capping structure, which prevents flagellin subunits (transported through the central channel of the flagellum) from leaking out without polymerization at the distal end.</text>
</comment>
<evidence type="ECO:0000313" key="9">
    <source>
        <dbReference type="Proteomes" id="UP001499978"/>
    </source>
</evidence>
<dbReference type="InterPro" id="IPR040026">
    <property type="entry name" value="FliD"/>
</dbReference>
<comment type="similarity">
    <text evidence="1 5">Belongs to the FliD family.</text>
</comment>
<evidence type="ECO:0000256" key="4">
    <source>
        <dbReference type="ARBA" id="ARBA00023143"/>
    </source>
</evidence>
<evidence type="ECO:0000313" key="8">
    <source>
        <dbReference type="EMBL" id="GAA2516255.1"/>
    </source>
</evidence>
<keyword evidence="9" id="KW-1185">Reference proteome</keyword>
<evidence type="ECO:0000256" key="1">
    <source>
        <dbReference type="ARBA" id="ARBA00009764"/>
    </source>
</evidence>
<evidence type="ECO:0000256" key="2">
    <source>
        <dbReference type="ARBA" id="ARBA00011255"/>
    </source>
</evidence>
<comment type="subunit">
    <text evidence="2 5">Homopentamer.</text>
</comment>
<reference evidence="8 9" key="1">
    <citation type="journal article" date="2019" name="Int. J. Syst. Evol. Microbiol.">
        <title>The Global Catalogue of Microorganisms (GCM) 10K type strain sequencing project: providing services to taxonomists for standard genome sequencing and annotation.</title>
        <authorList>
            <consortium name="The Broad Institute Genomics Platform"/>
            <consortium name="The Broad Institute Genome Sequencing Center for Infectious Disease"/>
            <person name="Wu L."/>
            <person name="Ma J."/>
        </authorList>
    </citation>
    <scope>NUCLEOTIDE SEQUENCE [LARGE SCALE GENOMIC DNA]</scope>
    <source>
        <strain evidence="8 9">JCM 3367</strain>
    </source>
</reference>
<evidence type="ECO:0000256" key="5">
    <source>
        <dbReference type="RuleBase" id="RU362066"/>
    </source>
</evidence>
<dbReference type="InterPro" id="IPR003481">
    <property type="entry name" value="FliD_N"/>
</dbReference>
<feature type="domain" description="Flagellar hook-associated protein 2 N-terminal" evidence="6">
    <location>
        <begin position="11"/>
        <end position="106"/>
    </location>
</feature>
<comment type="caution">
    <text evidence="8">The sequence shown here is derived from an EMBL/GenBank/DDBJ whole genome shotgun (WGS) entry which is preliminary data.</text>
</comment>
<protein>
    <recommendedName>
        <fullName evidence="5">Flagellar hook-associated protein 2</fullName>
        <shortName evidence="5">HAP2</shortName>
    </recommendedName>
    <alternativeName>
        <fullName evidence="5">Flagellar cap protein</fullName>
    </alternativeName>
</protein>
<sequence length="476" mass="48309">MGSMSIDGIVSGLGTGDLINQLMQIEALPQTALKKKVDLQGKVVTSLQGVNSKFATMMKAAKDLSSADIWGAMKATSSSNAAIATAGTNAIAGSLTFKVDSLAAAHTVTFAGRVAATTDAVISGASLDVQLADGTTTTVNPASQSLTDVVKAINNTANAAYTAAAVQTSPGQFALQLTAKETGAANAFTAPPEIDGLGAQTISTQGSDAQITVGTGATYTVTSETNVFENVLPGVTITAVQKQAAADAPVSVTIGADASAVADKVKALVDAANAALTEISVQTRTKNGTASGGALAGDSTMRKLAGDILSAIGGGGGAALGSYSQVGIQASRDGSIAFDKQKFLDAYQADPTTAQKFFDDFSDVPHANATADVFNAGWDTANGLARKLDVIGRIASEGLRLPTTPPGAATEGLLPGLIKRKNESIGDLNDLVASWDLRLETRRTTLSRQFNAMEVALGKMKSQSSWLSGQLSSLSG</sequence>
<dbReference type="InterPro" id="IPR010809">
    <property type="entry name" value="FliD_C"/>
</dbReference>
<feature type="domain" description="Flagellar hook-associated protein 2 C-terminal" evidence="7">
    <location>
        <begin position="206"/>
        <end position="462"/>
    </location>
</feature>
<dbReference type="RefSeq" id="WP_344169246.1">
    <property type="nucleotide sequence ID" value="NZ_BAAARY010000003.1"/>
</dbReference>
<comment type="subcellular location">
    <subcellularLocation>
        <location evidence="5">Secreted</location>
    </subcellularLocation>
    <subcellularLocation>
        <location evidence="5">Bacterial flagellum</location>
    </subcellularLocation>
</comment>
<dbReference type="PANTHER" id="PTHR30288:SF0">
    <property type="entry name" value="FLAGELLAR HOOK-ASSOCIATED PROTEIN 2"/>
    <property type="match status" value="1"/>
</dbReference>
<organism evidence="8 9">
    <name type="scientific">Pilimelia columellifera subsp. columellifera</name>
    <dbReference type="NCBI Taxonomy" id="706583"/>
    <lineage>
        <taxon>Bacteria</taxon>
        <taxon>Bacillati</taxon>
        <taxon>Actinomycetota</taxon>
        <taxon>Actinomycetes</taxon>
        <taxon>Micromonosporales</taxon>
        <taxon>Micromonosporaceae</taxon>
        <taxon>Pilimelia</taxon>
    </lineage>
</organism>
<dbReference type="Proteomes" id="UP001499978">
    <property type="component" value="Unassembled WGS sequence"/>
</dbReference>
<proteinExistence type="inferred from homology"/>
<dbReference type="PANTHER" id="PTHR30288">
    <property type="entry name" value="FLAGELLAR CAP/ASSEMBLY PROTEIN FLID"/>
    <property type="match status" value="1"/>
</dbReference>
<dbReference type="Pfam" id="PF07195">
    <property type="entry name" value="FliD_C"/>
    <property type="match status" value="1"/>
</dbReference>
<name>A0ABN3N801_9ACTN</name>
<keyword evidence="5" id="KW-0964">Secreted</keyword>
<gene>
    <name evidence="8" type="ORF">GCM10010201_11090</name>
</gene>
<dbReference type="Pfam" id="PF02465">
    <property type="entry name" value="FliD_N"/>
    <property type="match status" value="1"/>
</dbReference>
<accession>A0ABN3N801</accession>
<keyword evidence="3" id="KW-0175">Coiled coil</keyword>
<evidence type="ECO:0000259" key="6">
    <source>
        <dbReference type="Pfam" id="PF02465"/>
    </source>
</evidence>
<keyword evidence="4 5" id="KW-0975">Bacterial flagellum</keyword>